<protein>
    <submittedName>
        <fullName evidence="2">Uncharacterized protein</fullName>
    </submittedName>
</protein>
<dbReference type="OrthoDB" id="913891at2759"/>
<feature type="compositionally biased region" description="Polar residues" evidence="1">
    <location>
        <begin position="133"/>
        <end position="146"/>
    </location>
</feature>
<proteinExistence type="predicted"/>
<gene>
    <name evidence="2" type="ORF">F511_34029</name>
</gene>
<reference evidence="2 3" key="1">
    <citation type="journal article" date="2015" name="Proc. Natl. Acad. Sci. U.S.A.">
        <title>The resurrection genome of Boea hygrometrica: A blueprint for survival of dehydration.</title>
        <authorList>
            <person name="Xiao L."/>
            <person name="Yang G."/>
            <person name="Zhang L."/>
            <person name="Yang X."/>
            <person name="Zhao S."/>
            <person name="Ji Z."/>
            <person name="Zhou Q."/>
            <person name="Hu M."/>
            <person name="Wang Y."/>
            <person name="Chen M."/>
            <person name="Xu Y."/>
            <person name="Jin H."/>
            <person name="Xiao X."/>
            <person name="Hu G."/>
            <person name="Bao F."/>
            <person name="Hu Y."/>
            <person name="Wan P."/>
            <person name="Li L."/>
            <person name="Deng X."/>
            <person name="Kuang T."/>
            <person name="Xiang C."/>
            <person name="Zhu J.K."/>
            <person name="Oliver M.J."/>
            <person name="He Y."/>
        </authorList>
    </citation>
    <scope>NUCLEOTIDE SEQUENCE [LARGE SCALE GENOMIC DNA]</scope>
    <source>
        <strain evidence="3">cv. XS01</strain>
    </source>
</reference>
<dbReference type="PANTHER" id="PTHR47481:SF34">
    <property type="entry name" value="CCHC-TYPE DOMAIN-CONTAINING PROTEIN"/>
    <property type="match status" value="1"/>
</dbReference>
<evidence type="ECO:0000256" key="1">
    <source>
        <dbReference type="SAM" id="MobiDB-lite"/>
    </source>
</evidence>
<organism evidence="2 3">
    <name type="scientific">Dorcoceras hygrometricum</name>
    <dbReference type="NCBI Taxonomy" id="472368"/>
    <lineage>
        <taxon>Eukaryota</taxon>
        <taxon>Viridiplantae</taxon>
        <taxon>Streptophyta</taxon>
        <taxon>Embryophyta</taxon>
        <taxon>Tracheophyta</taxon>
        <taxon>Spermatophyta</taxon>
        <taxon>Magnoliopsida</taxon>
        <taxon>eudicotyledons</taxon>
        <taxon>Gunneridae</taxon>
        <taxon>Pentapetalae</taxon>
        <taxon>asterids</taxon>
        <taxon>lamiids</taxon>
        <taxon>Lamiales</taxon>
        <taxon>Gesneriaceae</taxon>
        <taxon>Didymocarpoideae</taxon>
        <taxon>Trichosporeae</taxon>
        <taxon>Loxocarpinae</taxon>
        <taxon>Dorcoceras</taxon>
    </lineage>
</organism>
<evidence type="ECO:0000313" key="3">
    <source>
        <dbReference type="Proteomes" id="UP000250235"/>
    </source>
</evidence>
<dbReference type="Proteomes" id="UP000250235">
    <property type="component" value="Unassembled WGS sequence"/>
</dbReference>
<dbReference type="PANTHER" id="PTHR47481">
    <property type="match status" value="1"/>
</dbReference>
<sequence>TPKKLCDGEKELSGAQTRARVIYYKAESQKTRKEGTKMEEYLTTMKAIADNLAMADNPIPLPDLIVQILSGLDAEYTPIVTLLTDKTSVPWIELQTNLLTYESRLEQLYTYQTEGIQVNHAIAHFAMSSTTNRPFNSNNGRGQNRFYNGLGSRGRSRGRGVTCNGNKLFCRHTASICCNRFDRNFMGSNSNPNSHALMETARRLKIPPGILLLELAIM</sequence>
<keyword evidence="3" id="KW-1185">Reference proteome</keyword>
<dbReference type="EMBL" id="KV005069">
    <property type="protein sequence ID" value="KZV34406.1"/>
    <property type="molecule type" value="Genomic_DNA"/>
</dbReference>
<accession>A0A2Z7BR52</accession>
<dbReference type="AlphaFoldDB" id="A0A2Z7BR52"/>
<feature type="region of interest" description="Disordered" evidence="1">
    <location>
        <begin position="133"/>
        <end position="159"/>
    </location>
</feature>
<feature type="non-terminal residue" evidence="2">
    <location>
        <position position="1"/>
    </location>
</feature>
<evidence type="ECO:0000313" key="2">
    <source>
        <dbReference type="EMBL" id="KZV34406.1"/>
    </source>
</evidence>
<name>A0A2Z7BR52_9LAMI</name>